<comment type="caution">
    <text evidence="2">The sequence shown here is derived from an EMBL/GenBank/DDBJ whole genome shotgun (WGS) entry which is preliminary data.</text>
</comment>
<dbReference type="Proteomes" id="UP000789752">
    <property type="component" value="Unassembled WGS sequence"/>
</dbReference>
<keyword evidence="3" id="KW-1185">Reference proteome</keyword>
<feature type="region of interest" description="Disordered" evidence="1">
    <location>
        <begin position="1"/>
        <end position="74"/>
    </location>
</feature>
<sequence length="74" mass="7616">MHGKRAGGDKAGEAEGGQWRAPRRTGRGAGDGAENTETAKATKGSTNAGMQRGDGKRGMSREGPEGHDVVPLQN</sequence>
<dbReference type="EMBL" id="CAJQYY010000028">
    <property type="protein sequence ID" value="CAG4915664.1"/>
    <property type="molecule type" value="Genomic_DNA"/>
</dbReference>
<evidence type="ECO:0000313" key="3">
    <source>
        <dbReference type="Proteomes" id="UP000789752"/>
    </source>
</evidence>
<feature type="compositionally biased region" description="Polar residues" evidence="1">
    <location>
        <begin position="35"/>
        <end position="49"/>
    </location>
</feature>
<evidence type="ECO:0000313" key="2">
    <source>
        <dbReference type="EMBL" id="CAG4915664.1"/>
    </source>
</evidence>
<proteinExistence type="predicted"/>
<name>A0ABN7QSG9_9BURK</name>
<feature type="compositionally biased region" description="Basic and acidic residues" evidence="1">
    <location>
        <begin position="53"/>
        <end position="68"/>
    </location>
</feature>
<evidence type="ECO:0000256" key="1">
    <source>
        <dbReference type="SAM" id="MobiDB-lite"/>
    </source>
</evidence>
<feature type="compositionally biased region" description="Basic and acidic residues" evidence="1">
    <location>
        <begin position="1"/>
        <end position="13"/>
    </location>
</feature>
<reference evidence="2 3" key="1">
    <citation type="submission" date="2021-04" db="EMBL/GenBank/DDBJ databases">
        <authorList>
            <person name="Vanwijnsberghe S."/>
        </authorList>
    </citation>
    <scope>NUCLEOTIDE SEQUENCE [LARGE SCALE GENOMIC DNA]</scope>
    <source>
        <strain evidence="2 3">LMG 32171</strain>
    </source>
</reference>
<gene>
    <name evidence="2" type="ORF">R54767_04219</name>
</gene>
<accession>A0ABN7QSG9</accession>
<organism evidence="2 3">
    <name type="scientific">Paraburkholderia gardini</name>
    <dbReference type="NCBI Taxonomy" id="2823469"/>
    <lineage>
        <taxon>Bacteria</taxon>
        <taxon>Pseudomonadati</taxon>
        <taxon>Pseudomonadota</taxon>
        <taxon>Betaproteobacteria</taxon>
        <taxon>Burkholderiales</taxon>
        <taxon>Burkholderiaceae</taxon>
        <taxon>Paraburkholderia</taxon>
    </lineage>
</organism>
<evidence type="ECO:0008006" key="4">
    <source>
        <dbReference type="Google" id="ProtNLM"/>
    </source>
</evidence>
<protein>
    <recommendedName>
        <fullName evidence="4">Stress-induced acidophilic repeat protein</fullName>
    </recommendedName>
</protein>